<dbReference type="OrthoDB" id="3481528at2"/>
<dbReference type="Proteomes" id="UP000269198">
    <property type="component" value="Unassembled WGS sequence"/>
</dbReference>
<keyword evidence="3" id="KW-1185">Reference proteome</keyword>
<feature type="compositionally biased region" description="Basic and acidic residues" evidence="1">
    <location>
        <begin position="54"/>
        <end position="70"/>
    </location>
</feature>
<gene>
    <name evidence="2" type="ORF">EFW17_23010</name>
</gene>
<reference evidence="2 3" key="1">
    <citation type="submission" date="2018-11" db="EMBL/GenBank/DDBJ databases">
        <title>The genome draft of YIM 96095.</title>
        <authorList>
            <person name="Tang S.-K."/>
            <person name="Chunyu W.-X."/>
            <person name="Feng Y.-Z."/>
        </authorList>
    </citation>
    <scope>NUCLEOTIDE SEQUENCE [LARGE SCALE GENOMIC DNA]</scope>
    <source>
        <strain evidence="2 3">YIM 96095</strain>
    </source>
</reference>
<feature type="region of interest" description="Disordered" evidence="1">
    <location>
        <begin position="54"/>
        <end position="87"/>
    </location>
</feature>
<evidence type="ECO:0000313" key="2">
    <source>
        <dbReference type="EMBL" id="RNL80555.1"/>
    </source>
</evidence>
<sequence>MSLDEAARQLEAAVHDARVAFDCIALEELERAHTNAITARAAVDAAEYAMRVELEQRQQQEDEGEGKAADAEAGASATGDNTDDQGG</sequence>
<dbReference type="RefSeq" id="WP_123203535.1">
    <property type="nucleotide sequence ID" value="NZ_RJMB01000038.1"/>
</dbReference>
<proteinExistence type="predicted"/>
<comment type="caution">
    <text evidence="2">The sequence shown here is derived from an EMBL/GenBank/DDBJ whole genome shotgun (WGS) entry which is preliminary data.</text>
</comment>
<evidence type="ECO:0000313" key="3">
    <source>
        <dbReference type="Proteomes" id="UP000269198"/>
    </source>
</evidence>
<name>A0A3N0DY66_9ACTN</name>
<dbReference type="AlphaFoldDB" id="A0A3N0DY66"/>
<protein>
    <submittedName>
        <fullName evidence="2">Uncharacterized protein</fullName>
    </submittedName>
</protein>
<feature type="compositionally biased region" description="Low complexity" evidence="1">
    <location>
        <begin position="71"/>
        <end position="80"/>
    </location>
</feature>
<dbReference type="EMBL" id="RJMB01000038">
    <property type="protein sequence ID" value="RNL80555.1"/>
    <property type="molecule type" value="Genomic_DNA"/>
</dbReference>
<evidence type="ECO:0000256" key="1">
    <source>
        <dbReference type="SAM" id="MobiDB-lite"/>
    </source>
</evidence>
<organism evidence="2 3">
    <name type="scientific">Halostreptopolyspora alba</name>
    <dbReference type="NCBI Taxonomy" id="2487137"/>
    <lineage>
        <taxon>Bacteria</taxon>
        <taxon>Bacillati</taxon>
        <taxon>Actinomycetota</taxon>
        <taxon>Actinomycetes</taxon>
        <taxon>Streptosporangiales</taxon>
        <taxon>Nocardiopsidaceae</taxon>
        <taxon>Halostreptopolyspora</taxon>
    </lineage>
</organism>
<accession>A0A3N0DY66</accession>